<name>A0A0G4GTW8_VITBC</name>
<feature type="coiled-coil region" evidence="1">
    <location>
        <begin position="14"/>
        <end position="83"/>
    </location>
</feature>
<dbReference type="InParanoid" id="A0A0G4GTW8"/>
<dbReference type="AlphaFoldDB" id="A0A0G4GTW8"/>
<reference evidence="3 4" key="1">
    <citation type="submission" date="2014-11" db="EMBL/GenBank/DDBJ databases">
        <authorList>
            <person name="Zhu J."/>
            <person name="Qi W."/>
            <person name="Song R."/>
        </authorList>
    </citation>
    <scope>NUCLEOTIDE SEQUENCE [LARGE SCALE GENOMIC DNA]</scope>
</reference>
<dbReference type="Proteomes" id="UP000041254">
    <property type="component" value="Unassembled WGS sequence"/>
</dbReference>
<feature type="compositionally biased region" description="Polar residues" evidence="2">
    <location>
        <begin position="218"/>
        <end position="235"/>
    </location>
</feature>
<organism evidence="3 4">
    <name type="scientific">Vitrella brassicaformis (strain CCMP3155)</name>
    <dbReference type="NCBI Taxonomy" id="1169540"/>
    <lineage>
        <taxon>Eukaryota</taxon>
        <taxon>Sar</taxon>
        <taxon>Alveolata</taxon>
        <taxon>Colpodellida</taxon>
        <taxon>Vitrellaceae</taxon>
        <taxon>Vitrella</taxon>
    </lineage>
</organism>
<feature type="region of interest" description="Disordered" evidence="2">
    <location>
        <begin position="217"/>
        <end position="236"/>
    </location>
</feature>
<dbReference type="OrthoDB" id="26679at2759"/>
<gene>
    <name evidence="3" type="ORF">Vbra_10289</name>
</gene>
<protein>
    <recommendedName>
        <fullName evidence="5">TLDc domain-containing protein</fullName>
    </recommendedName>
</protein>
<evidence type="ECO:0008006" key="5">
    <source>
        <dbReference type="Google" id="ProtNLM"/>
    </source>
</evidence>
<evidence type="ECO:0000256" key="1">
    <source>
        <dbReference type="SAM" id="Coils"/>
    </source>
</evidence>
<keyword evidence="1" id="KW-0175">Coiled coil</keyword>
<evidence type="ECO:0000313" key="4">
    <source>
        <dbReference type="Proteomes" id="UP000041254"/>
    </source>
</evidence>
<evidence type="ECO:0000256" key="2">
    <source>
        <dbReference type="SAM" id="MobiDB-lite"/>
    </source>
</evidence>
<keyword evidence="4" id="KW-1185">Reference proteome</keyword>
<accession>A0A0G4GTW8</accession>
<dbReference type="PhylomeDB" id="A0A0G4GTW8"/>
<sequence>MCALAPSSLRVMTLEEAGDQIAQAEEAARAAIEVVARLEQTSEKNAEENRQLKAQVATQATQIQGLQAQSDTQAAEIQALKESSAADRAAINAATEQLRANTESTMATMRQEAALLQTIEDKIAAIKEAIWQQTSAQLQEQRAFIVSNHTELVGKALRLEQAIDDNRAAAKKDTQEEAQSEIQSLKDTTNASIEQLRTHVDTNLQQHATQLQEQQTLIESSQTTAQKNTDELSTASRRELRAQAAQIQALHAKVNTQAAEIRALKAATDTSIEQLRAHVDTDLQQHTTQLQEQQALIKSNQAAAQKKIDESSEAIRKEMRPLLSWSHDDDPALFEWLGGGLSVIYKSSRDGSTYGDLLRCVGDKSGLVFIIRKGTYLFGAFIIAGLQLPDDPTKSRRYVCDVWYFSLAGHFDKPTKIDIDRERQYVDVAGREGSVGGVGGANVFIGGHLRLGFGGHGSDQPAADIRSCHQWTHRSSVPEGYTGERDGSGDALLGGSLVFMADEIEVLHVVGQ</sequence>
<dbReference type="VEuPathDB" id="CryptoDB:Vbra_10289"/>
<proteinExistence type="predicted"/>
<evidence type="ECO:0000313" key="3">
    <source>
        <dbReference type="EMBL" id="CEM34058.1"/>
    </source>
</evidence>
<dbReference type="EMBL" id="CDMY01000802">
    <property type="protein sequence ID" value="CEM34058.1"/>
    <property type="molecule type" value="Genomic_DNA"/>
</dbReference>